<evidence type="ECO:0000313" key="3">
    <source>
        <dbReference type="Proteomes" id="UP000646365"/>
    </source>
</evidence>
<keyword evidence="3" id="KW-1185">Reference proteome</keyword>
<evidence type="ECO:0000256" key="1">
    <source>
        <dbReference type="SAM" id="SignalP"/>
    </source>
</evidence>
<gene>
    <name evidence="2" type="ORF">GCM10011611_30860</name>
</gene>
<organism evidence="2 3">
    <name type="scientific">Aliidongia dinghuensis</name>
    <dbReference type="NCBI Taxonomy" id="1867774"/>
    <lineage>
        <taxon>Bacteria</taxon>
        <taxon>Pseudomonadati</taxon>
        <taxon>Pseudomonadota</taxon>
        <taxon>Alphaproteobacteria</taxon>
        <taxon>Rhodospirillales</taxon>
        <taxon>Dongiaceae</taxon>
        <taxon>Aliidongia</taxon>
    </lineage>
</organism>
<reference evidence="2" key="1">
    <citation type="journal article" date="2014" name="Int. J. Syst. Evol. Microbiol.">
        <title>Complete genome sequence of Corynebacterium casei LMG S-19264T (=DSM 44701T), isolated from a smear-ripened cheese.</title>
        <authorList>
            <consortium name="US DOE Joint Genome Institute (JGI-PGF)"/>
            <person name="Walter F."/>
            <person name="Albersmeier A."/>
            <person name="Kalinowski J."/>
            <person name="Ruckert C."/>
        </authorList>
    </citation>
    <scope>NUCLEOTIDE SEQUENCE</scope>
    <source>
        <strain evidence="2">CGMCC 1.15725</strain>
    </source>
</reference>
<accession>A0A8J3E3Y3</accession>
<feature type="signal peptide" evidence="1">
    <location>
        <begin position="1"/>
        <end position="23"/>
    </location>
</feature>
<reference evidence="2" key="2">
    <citation type="submission" date="2020-09" db="EMBL/GenBank/DDBJ databases">
        <authorList>
            <person name="Sun Q."/>
            <person name="Zhou Y."/>
        </authorList>
    </citation>
    <scope>NUCLEOTIDE SEQUENCE</scope>
    <source>
        <strain evidence="2">CGMCC 1.15725</strain>
    </source>
</reference>
<dbReference type="Proteomes" id="UP000646365">
    <property type="component" value="Unassembled WGS sequence"/>
</dbReference>
<evidence type="ECO:0000313" key="2">
    <source>
        <dbReference type="EMBL" id="GGF22610.1"/>
    </source>
</evidence>
<protein>
    <submittedName>
        <fullName evidence="2">Uncharacterized protein</fullName>
    </submittedName>
</protein>
<dbReference type="RefSeq" id="WP_189047269.1">
    <property type="nucleotide sequence ID" value="NZ_BMJQ01000007.1"/>
</dbReference>
<comment type="caution">
    <text evidence="2">The sequence shown here is derived from an EMBL/GenBank/DDBJ whole genome shotgun (WGS) entry which is preliminary data.</text>
</comment>
<name>A0A8J3E3Y3_9PROT</name>
<dbReference type="EMBL" id="BMJQ01000007">
    <property type="protein sequence ID" value="GGF22610.1"/>
    <property type="molecule type" value="Genomic_DNA"/>
</dbReference>
<sequence length="177" mass="18996">MSKRVLSGVLAASLVLASTLAHAECYTEAEWQAAHVRILQTELNVAQLTCQNVPDHSYDAQYSAFVARFGDRLKSAASVLRAHFKRVYGNAASEKQLDIFVTRVANEASDRSMSSTTPCADAAPLFQQVLATDTGGLSQLALDHVTDKTEIGGELCVAKKAPASRKSGRTKKTVAVK</sequence>
<feature type="chain" id="PRO_5035318920" evidence="1">
    <location>
        <begin position="24"/>
        <end position="177"/>
    </location>
</feature>
<keyword evidence="1" id="KW-0732">Signal</keyword>
<proteinExistence type="predicted"/>
<dbReference type="AlphaFoldDB" id="A0A8J3E3Y3"/>